<dbReference type="InterPro" id="IPR043502">
    <property type="entry name" value="DNA/RNA_pol_sf"/>
</dbReference>
<dbReference type="GO" id="GO:0003887">
    <property type="term" value="F:DNA-directed DNA polymerase activity"/>
    <property type="evidence" value="ECO:0007669"/>
    <property type="project" value="InterPro"/>
</dbReference>
<dbReference type="Pfam" id="PF00476">
    <property type="entry name" value="DNA_pol_A"/>
    <property type="match status" value="1"/>
</dbReference>
<dbReference type="Gene3D" id="1.10.150.20">
    <property type="entry name" value="5' to 3' exonuclease, C-terminal subdomain"/>
    <property type="match status" value="1"/>
</dbReference>
<dbReference type="SMART" id="SM00482">
    <property type="entry name" value="POLAc"/>
    <property type="match status" value="1"/>
</dbReference>
<reference evidence="4 5" key="1">
    <citation type="submission" date="2019-04" db="EMBL/GenBank/DDBJ databases">
        <title>Nine Novel Phages from a Plateau Lake in Southwest China Provide Insights into Aeromonas Phage Diversity.</title>
        <authorList>
            <person name="Xiao W."/>
            <person name="Bai M."/>
            <person name="Wang Y."/>
            <person name="Cui X."/>
        </authorList>
    </citation>
    <scope>NUCLEOTIDE SEQUENCE [LARGE SCALE GENOMIC DNA]</scope>
</reference>
<evidence type="ECO:0000256" key="1">
    <source>
        <dbReference type="ARBA" id="ARBA00023109"/>
    </source>
</evidence>
<evidence type="ECO:0000313" key="5">
    <source>
        <dbReference type="Proteomes" id="UP000325103"/>
    </source>
</evidence>
<dbReference type="GO" id="GO:0039693">
    <property type="term" value="P:viral DNA genome replication"/>
    <property type="evidence" value="ECO:0007669"/>
    <property type="project" value="UniProtKB-KW"/>
</dbReference>
<dbReference type="Proteomes" id="UP000325103">
    <property type="component" value="Segment"/>
</dbReference>
<keyword evidence="1" id="KW-0235">DNA replication</keyword>
<dbReference type="InterPro" id="IPR012337">
    <property type="entry name" value="RNaseH-like_sf"/>
</dbReference>
<evidence type="ECO:0000259" key="3">
    <source>
        <dbReference type="SMART" id="SM00482"/>
    </source>
</evidence>
<dbReference type="SUPFAM" id="SSF56672">
    <property type="entry name" value="DNA/RNA polymerases"/>
    <property type="match status" value="1"/>
</dbReference>
<sequence>MSDFKFIVVDSEANGLLKEVTEDYCTSIYDLESGEVITFSQNDGRGWQKKAFDVMRGAKMLSLHNGIGYDFWLYQKLHGCDWGIGPDYFMDNNKVCIFDTMLLSQIVNPDRKLSFGVDDNGKTVKLGKHSVQSYAVQFGDSKVAIDYWDRFEPIIVERCEKDTILQAKIHNHLFNKMDLNYFEFVENKIAGRRVIVPAKMGLGRVDNWKGTDFSNALSMEHKFFHIFSKQENQRGIVLNQSKCEKYIDEVSKLIKKCEDELDPVLPMLPDMVDAKLKGVQETAGVKDPKTITGKLKKSSAEWFDPLITEVVKKKGQARKDGTIPTRTYIMPEINYDPIEAISGPYCRVGWFKLELTSPDQVCKLLFDAGWVPDEYNKKKVTEKESTDPSSPYFGQVVGKPARDAEGQPVLGSPKLTESSFESISGGAGKLVADMRTYRHRLSVWQGFQRIVDEVGEVHQGGLTHGAVSGRVQHRGIVNVPVRGLYGQQCREVLEAPRDYYIFGADLSAIEDRIKANYIIDYPQGKVYADRILDPTFDTHTNNQQLWGLESRSDAKGPAYALAYNCGHKALMPLMKCTEEVALQRYELYWDDNMPLKLYNEDLKKFFKKHKYVVGIDGRKLTPRSAHSCSNATFQSAANMVAKVASCFMDTWVTKNKLNAWQWSHTHDEQQFCVHKSLVKNIHKFKNEEDAVALWKSKTSVGDFSHTKPSHIGEEYWVFESDFATLMIQSFLKAGNFLGIKVPTTGECMAGFNWYHTH</sequence>
<dbReference type="Gene3D" id="3.30.420.10">
    <property type="entry name" value="Ribonuclease H-like superfamily/Ribonuclease H"/>
    <property type="match status" value="1"/>
</dbReference>
<accession>A0A5B9N3P8</accession>
<feature type="domain" description="DNA-directed DNA polymerase family A palm" evidence="3">
    <location>
        <begin position="486"/>
        <end position="677"/>
    </location>
</feature>
<dbReference type="GO" id="GO:0003677">
    <property type="term" value="F:DNA binding"/>
    <property type="evidence" value="ECO:0007669"/>
    <property type="project" value="InterPro"/>
</dbReference>
<protein>
    <submittedName>
        <fullName evidence="4">DNA polymerase</fullName>
    </submittedName>
</protein>
<name>A0A5B9N3P8_9CAUD</name>
<keyword evidence="1" id="KW-1194">Viral DNA replication</keyword>
<dbReference type="Gene3D" id="1.20.1060.10">
    <property type="entry name" value="Taq DNA Polymerase, Chain T, domain 4"/>
    <property type="match status" value="1"/>
</dbReference>
<dbReference type="RefSeq" id="YP_009846871.1">
    <property type="nucleotide sequence ID" value="NC_048772.1"/>
</dbReference>
<dbReference type="GO" id="GO:0006260">
    <property type="term" value="P:DNA replication"/>
    <property type="evidence" value="ECO:0007669"/>
    <property type="project" value="InterPro"/>
</dbReference>
<dbReference type="SUPFAM" id="SSF53098">
    <property type="entry name" value="Ribonuclease H-like"/>
    <property type="match status" value="1"/>
</dbReference>
<evidence type="ECO:0000313" key="4">
    <source>
        <dbReference type="EMBL" id="QEG08787.1"/>
    </source>
</evidence>
<dbReference type="KEGG" id="vg:55617243"/>
<dbReference type="InterPro" id="IPR001098">
    <property type="entry name" value="DNA-dir_DNA_pol_A_palm_dom"/>
</dbReference>
<gene>
    <name evidence="4" type="primary">4L372XY_072</name>
</gene>
<dbReference type="GeneID" id="55617243"/>
<proteinExistence type="predicted"/>
<dbReference type="InterPro" id="IPR036397">
    <property type="entry name" value="RNaseH_sf"/>
</dbReference>
<evidence type="ECO:0000256" key="2">
    <source>
        <dbReference type="SAM" id="MobiDB-lite"/>
    </source>
</evidence>
<dbReference type="EMBL" id="MK813941">
    <property type="protein sequence ID" value="QEG08787.1"/>
    <property type="molecule type" value="Genomic_DNA"/>
</dbReference>
<dbReference type="Gene3D" id="3.30.70.370">
    <property type="match status" value="1"/>
</dbReference>
<keyword evidence="5" id="KW-1185">Reference proteome</keyword>
<organism evidence="4 5">
    <name type="scientific">Aeromonas phage 4L372XY</name>
    <dbReference type="NCBI Taxonomy" id="2588520"/>
    <lineage>
        <taxon>Viruses</taxon>
        <taxon>Duplodnaviria</taxon>
        <taxon>Heunggongvirae</taxon>
        <taxon>Uroviricota</taxon>
        <taxon>Caudoviricetes</taxon>
        <taxon>Plateaulakevirus</taxon>
        <taxon>Plateaulakevirus pv4L372XY</taxon>
    </lineage>
</organism>
<feature type="region of interest" description="Disordered" evidence="2">
    <location>
        <begin position="379"/>
        <end position="398"/>
    </location>
</feature>